<dbReference type="STRING" id="1307763.L21SP4_01179"/>
<protein>
    <submittedName>
        <fullName evidence="5">Periplasmic chaperone</fullName>
    </submittedName>
</protein>
<feature type="chain" id="PRO_5005184171" evidence="4">
    <location>
        <begin position="27"/>
        <end position="205"/>
    </location>
</feature>
<dbReference type="SUPFAM" id="SSF111384">
    <property type="entry name" value="OmpH-like"/>
    <property type="match status" value="1"/>
</dbReference>
<dbReference type="Pfam" id="PF03938">
    <property type="entry name" value="OmpH"/>
    <property type="match status" value="1"/>
</dbReference>
<reference evidence="6" key="1">
    <citation type="submission" date="2015-02" db="EMBL/GenBank/DDBJ databases">
        <title>Description and complete genome sequence of the first cultured representative of the subdivision 5 of the Verrucomicrobia phylum.</title>
        <authorList>
            <person name="Spring S."/>
            <person name="Bunk B."/>
            <person name="Sproer C."/>
            <person name="Klenk H.-P."/>
        </authorList>
    </citation>
    <scope>NUCLEOTIDE SEQUENCE [LARGE SCALE GENOMIC DNA]</scope>
    <source>
        <strain evidence="6">L21-Fru-AB</strain>
    </source>
</reference>
<gene>
    <name evidence="5" type="ORF">L21SP4_01179</name>
</gene>
<dbReference type="RefSeq" id="WP_052881760.1">
    <property type="nucleotide sequence ID" value="NZ_CP010904.1"/>
</dbReference>
<dbReference type="KEGG" id="vbl:L21SP4_01179"/>
<dbReference type="InterPro" id="IPR024930">
    <property type="entry name" value="Skp_dom_sf"/>
</dbReference>
<proteinExistence type="inferred from homology"/>
<dbReference type="Proteomes" id="UP000035268">
    <property type="component" value="Chromosome"/>
</dbReference>
<dbReference type="SMART" id="SM00935">
    <property type="entry name" value="OmpH"/>
    <property type="match status" value="1"/>
</dbReference>
<keyword evidence="2 4" id="KW-0732">Signal</keyword>
<dbReference type="GO" id="GO:0050821">
    <property type="term" value="P:protein stabilization"/>
    <property type="evidence" value="ECO:0007669"/>
    <property type="project" value="TreeGrafter"/>
</dbReference>
<dbReference type="GO" id="GO:0051082">
    <property type="term" value="F:unfolded protein binding"/>
    <property type="evidence" value="ECO:0007669"/>
    <property type="project" value="InterPro"/>
</dbReference>
<dbReference type="InterPro" id="IPR005632">
    <property type="entry name" value="Chaperone_Skp"/>
</dbReference>
<organism evidence="5 6">
    <name type="scientific">Kiritimatiella glycovorans</name>
    <dbReference type="NCBI Taxonomy" id="1307763"/>
    <lineage>
        <taxon>Bacteria</taxon>
        <taxon>Pseudomonadati</taxon>
        <taxon>Kiritimatiellota</taxon>
        <taxon>Kiritimatiellia</taxon>
        <taxon>Kiritimatiellales</taxon>
        <taxon>Kiritimatiellaceae</taxon>
        <taxon>Kiritimatiella</taxon>
    </lineage>
</organism>
<evidence type="ECO:0000256" key="1">
    <source>
        <dbReference type="ARBA" id="ARBA00009091"/>
    </source>
</evidence>
<dbReference type="GO" id="GO:0005829">
    <property type="term" value="C:cytosol"/>
    <property type="evidence" value="ECO:0007669"/>
    <property type="project" value="TreeGrafter"/>
</dbReference>
<dbReference type="Gene3D" id="3.30.910.20">
    <property type="entry name" value="Skp domain"/>
    <property type="match status" value="1"/>
</dbReference>
<evidence type="ECO:0000256" key="3">
    <source>
        <dbReference type="SAM" id="Coils"/>
    </source>
</evidence>
<comment type="similarity">
    <text evidence="1">Belongs to the Skp family.</text>
</comment>
<evidence type="ECO:0000256" key="4">
    <source>
        <dbReference type="SAM" id="SignalP"/>
    </source>
</evidence>
<accession>A0A0G3EDM6</accession>
<keyword evidence="3" id="KW-0175">Coiled coil</keyword>
<sequence length="205" mass="23603" precursor="true">MIRACSRKTGFLAAILGLVAAHSVFAAEEIVFIDLAKVFNDYYKTKLADTQLKAQIGEVKDQAQGMVDTFERLQNEFEKLREEAKDETLSEEVRDAKRAEAEEKLVELQEQRSRINEFEQRHNKQFQNQKQRMRQRILAEVNEAIRDRAELKGYRAVLNFNRIGSGGGFGTVMYHDDDAEITADVLSILNKSRPEDEEDENDDED</sequence>
<evidence type="ECO:0000313" key="6">
    <source>
        <dbReference type="Proteomes" id="UP000035268"/>
    </source>
</evidence>
<evidence type="ECO:0000256" key="2">
    <source>
        <dbReference type="ARBA" id="ARBA00022729"/>
    </source>
</evidence>
<feature type="signal peptide" evidence="4">
    <location>
        <begin position="1"/>
        <end position="26"/>
    </location>
</feature>
<evidence type="ECO:0000313" key="5">
    <source>
        <dbReference type="EMBL" id="AKJ64428.1"/>
    </source>
</evidence>
<dbReference type="PANTHER" id="PTHR35089">
    <property type="entry name" value="CHAPERONE PROTEIN SKP"/>
    <property type="match status" value="1"/>
</dbReference>
<keyword evidence="6" id="KW-1185">Reference proteome</keyword>
<feature type="coiled-coil region" evidence="3">
    <location>
        <begin position="63"/>
        <end position="143"/>
    </location>
</feature>
<dbReference type="AlphaFoldDB" id="A0A0G3EDM6"/>
<dbReference type="EMBL" id="CP010904">
    <property type="protein sequence ID" value="AKJ64428.1"/>
    <property type="molecule type" value="Genomic_DNA"/>
</dbReference>
<dbReference type="OrthoDB" id="194364at2"/>
<dbReference type="PANTHER" id="PTHR35089:SF1">
    <property type="entry name" value="CHAPERONE PROTEIN SKP"/>
    <property type="match status" value="1"/>
</dbReference>
<name>A0A0G3EDM6_9BACT</name>
<reference evidence="5 6" key="2">
    <citation type="journal article" date="2016" name="ISME J.">
        <title>Characterization of the first cultured representative of Verrucomicrobia subdivision 5 indicates the proposal of a novel phylum.</title>
        <authorList>
            <person name="Spring S."/>
            <person name="Bunk B."/>
            <person name="Sproer C."/>
            <person name="Schumann P."/>
            <person name="Rohde M."/>
            <person name="Tindall B.J."/>
            <person name="Klenk H.P."/>
        </authorList>
    </citation>
    <scope>NUCLEOTIDE SEQUENCE [LARGE SCALE GENOMIC DNA]</scope>
    <source>
        <strain evidence="5 6">L21-Fru-AB</strain>
    </source>
</reference>